<dbReference type="AlphaFoldDB" id="A0A8J2T790"/>
<dbReference type="PANTHER" id="PTHR11842:SF10">
    <property type="entry name" value="MITOTIC SPINDLE ASSEMBLY CHECKPOINT PROTEIN MAD2B"/>
    <property type="match status" value="1"/>
</dbReference>
<keyword evidence="4" id="KW-1185">Reference proteome</keyword>
<dbReference type="Gene3D" id="3.30.900.10">
    <property type="entry name" value="HORMA domain"/>
    <property type="match status" value="1"/>
</dbReference>
<evidence type="ECO:0000313" key="4">
    <source>
        <dbReference type="Proteomes" id="UP000019375"/>
    </source>
</evidence>
<dbReference type="PANTHER" id="PTHR11842">
    <property type="entry name" value="MITOTIC SPINDLE ASSEMBLY CHECKPOINT PROTEIN MAD2"/>
    <property type="match status" value="1"/>
</dbReference>
<dbReference type="GO" id="GO:0016035">
    <property type="term" value="C:zeta DNA polymerase complex"/>
    <property type="evidence" value="ECO:0007669"/>
    <property type="project" value="TreeGrafter"/>
</dbReference>
<feature type="domain" description="HORMA" evidence="2">
    <location>
        <begin position="3"/>
        <end position="205"/>
    </location>
</feature>
<dbReference type="InterPro" id="IPR003511">
    <property type="entry name" value="HORMA_dom"/>
</dbReference>
<dbReference type="PROSITE" id="PS50815">
    <property type="entry name" value="HORMA"/>
    <property type="match status" value="1"/>
</dbReference>
<name>A0A8J2T790_ZYGB2</name>
<dbReference type="Proteomes" id="UP000019375">
    <property type="component" value="Unassembled WGS sequence"/>
</dbReference>
<evidence type="ECO:0000259" key="2">
    <source>
        <dbReference type="PROSITE" id="PS50815"/>
    </source>
</evidence>
<proteinExistence type="inferred from homology"/>
<dbReference type="InterPro" id="IPR036570">
    <property type="entry name" value="HORMA_dom_sf"/>
</dbReference>
<dbReference type="InterPro" id="IPR045091">
    <property type="entry name" value="Mad2-like"/>
</dbReference>
<comment type="similarity">
    <text evidence="1">Belongs to the MAD2 family.</text>
</comment>
<dbReference type="SUPFAM" id="SSF56019">
    <property type="entry name" value="The spindle assembly checkpoint protein mad2"/>
    <property type="match status" value="1"/>
</dbReference>
<dbReference type="Pfam" id="PF02301">
    <property type="entry name" value="HORMA"/>
    <property type="match status" value="1"/>
</dbReference>
<protein>
    <submittedName>
        <fullName evidence="3">ZYBA0S04-07976g1_1</fullName>
    </submittedName>
</protein>
<gene>
    <name evidence="3" type="ORF">BN860_07976g</name>
</gene>
<organism evidence="3 4">
    <name type="scientific">Zygosaccharomyces bailii (strain CLIB 213 / ATCC 58445 / CBS 680 / BCRC 21525 / NBRC 1098 / NCYC 1416 / NRRL Y-2227)</name>
    <dbReference type="NCBI Taxonomy" id="1333698"/>
    <lineage>
        <taxon>Eukaryota</taxon>
        <taxon>Fungi</taxon>
        <taxon>Dikarya</taxon>
        <taxon>Ascomycota</taxon>
        <taxon>Saccharomycotina</taxon>
        <taxon>Saccharomycetes</taxon>
        <taxon>Saccharomycetales</taxon>
        <taxon>Saccharomycetaceae</taxon>
        <taxon>Zygosaccharomyces</taxon>
    </lineage>
</organism>
<reference evidence="4" key="1">
    <citation type="journal article" date="2013" name="Genome Announc.">
        <title>Genome sequence of the food spoilage yeast Zygosaccharomyces bailii CLIB 213(T).</title>
        <authorList>
            <person name="Galeote V."/>
            <person name="Bigey F."/>
            <person name="Devillers H."/>
            <person name="Neuveglise C."/>
            <person name="Dequin S."/>
        </authorList>
    </citation>
    <scope>NUCLEOTIDE SEQUENCE [LARGE SCALE GENOMIC DNA]</scope>
    <source>
        <strain evidence="4">CLIB 213 / ATCC 58445 / CBS 680 / CCRC 21525 / NBRC 1098 / NCYC 1416 / NRRL Y-2227</strain>
    </source>
</reference>
<sequence>MNIWIEKWIKIYLKCIINLILYKRNIYPPASFDITTYQAFNLPQFTPINRHPQLQDYIEELICDLLGKLVHIYGISICVVAKESDICIERYVLRFDEFQHVDSVGVLSEAEVFDEFRSSLNSLMRHLEKQPPIKDNTVTFEVIINTLEMQLGHKKYEMEPLRTQEDKLAFERHMNWTKCEEDEGFPDPEDSKGIYRPKVKMTSLVGCDVGPLIIRNHSERLVVADDTLDGIYHSTQESSLNSFP</sequence>
<dbReference type="OrthoDB" id="21254at2759"/>
<dbReference type="EMBL" id="HG316457">
    <property type="protein sequence ID" value="CDF89592.1"/>
    <property type="molecule type" value="Genomic_DNA"/>
</dbReference>
<evidence type="ECO:0000256" key="1">
    <source>
        <dbReference type="ARBA" id="ARBA00010348"/>
    </source>
</evidence>
<evidence type="ECO:0000313" key="3">
    <source>
        <dbReference type="EMBL" id="CDF89592.1"/>
    </source>
</evidence>
<accession>A0A8J2T790</accession>